<dbReference type="InterPro" id="IPR015943">
    <property type="entry name" value="WD40/YVTN_repeat-like_dom_sf"/>
</dbReference>
<proteinExistence type="predicted"/>
<dbReference type="Proteomes" id="UP000683507">
    <property type="component" value="Chromosome"/>
</dbReference>
<dbReference type="SUPFAM" id="SSF69318">
    <property type="entry name" value="Integrin alpha N-terminal domain"/>
    <property type="match status" value="1"/>
</dbReference>
<dbReference type="EMBL" id="OU015584">
    <property type="protein sequence ID" value="CAG5086913.1"/>
    <property type="molecule type" value="Genomic_DNA"/>
</dbReference>
<dbReference type="RefSeq" id="WP_258543512.1">
    <property type="nucleotide sequence ID" value="NZ_OU015584.1"/>
</dbReference>
<dbReference type="InterPro" id="IPR028994">
    <property type="entry name" value="Integrin_alpha_N"/>
</dbReference>
<protein>
    <submittedName>
        <fullName evidence="1">Uncharacterized protein</fullName>
    </submittedName>
</protein>
<keyword evidence="2" id="KW-1185">Reference proteome</keyword>
<organism evidence="1 2">
    <name type="scientific">Parvicella tangerina</name>
    <dbReference type="NCBI Taxonomy" id="2829795"/>
    <lineage>
        <taxon>Bacteria</taxon>
        <taxon>Pseudomonadati</taxon>
        <taxon>Bacteroidota</taxon>
        <taxon>Flavobacteriia</taxon>
        <taxon>Flavobacteriales</taxon>
        <taxon>Parvicellaceae</taxon>
        <taxon>Parvicella</taxon>
    </lineage>
</organism>
<accession>A0A916JQU2</accession>
<reference evidence="1" key="1">
    <citation type="submission" date="2021-04" db="EMBL/GenBank/DDBJ databases">
        <authorList>
            <person name="Rodrigo-Torres L."/>
            <person name="Arahal R. D."/>
            <person name="Lucena T."/>
        </authorList>
    </citation>
    <scope>NUCLEOTIDE SEQUENCE</scope>
    <source>
        <strain evidence="1">AS29M-1</strain>
    </source>
</reference>
<gene>
    <name evidence="1" type="ORF">CRYO30217_03328</name>
</gene>
<evidence type="ECO:0000313" key="1">
    <source>
        <dbReference type="EMBL" id="CAG5086913.1"/>
    </source>
</evidence>
<dbReference type="AlphaFoldDB" id="A0A916JQU2"/>
<sequence length="887" mass="99824">MKKVVIILIVLLTLVSTYFAFQFLKSEAELAKDPIESVPMDAAVIIESNNLSKSWFRISETNLVYSSLLSIDEVKYFDKTLKKVDSLLSLDPNTSTLLGQKPAVISLHSGDGSIQLFVSTSCTEKSFETLKNQLSKNYQLTSLSNQLYELKLDQEDYFLSYDAPFVLFSTDANLIKSSIQSRIEHKSLLDDSTFVKLRNSTSSNLGLSLYMNGKRTGSMLTPYLNKGVLESWSNGNVLPSWVALDVNEKSNTIIINGLSSNDANNKWFTNIKTQQAQNSKSLVLLPTDLLSLKRSSISDATLFLDNTENYLLDDIAVSCGCEPKTTFSNWITGEVISIQFGNEENKDNAYFIGCEGTPNMVGVLSAFGVADTLFKTVYDADLYAIEDKNFLSLLGLEDTTSQPLYFSRMHDYAVVSTYKGISKLAYQYKASQSSIPNNRFINFAKQLMANYSSVDVYYAWNSLLDNASRYFKEEYQSQIFAIKQKISDLNGLIWQGSYTSDGFIYHSVAINTNQANEQEGVVQKLWSFNLQHNASTPPQVMKNHQTGTNEVVVQDENNNIILLSATGKHKWSKPINEKIIGEIKQIDVYQNGKFQMLFNTATKIHLLDINGNEVTGFPINLPAQATNEVAVFDYENDGNYRFLINTMDKKLLNYSKDGKQVQGWVVNTTDQIVLNKVEHFILSGLDYIAVHDISGKVYLFNRKGEPRTNTTLSSLIQTSEKENVYLQVGTSLGTTKFIFKDSLGQIAELPLDGKLDAFVLDSTMHQYKHQVVDLENDKLPDFLISFGNKLSVYGPDKKMFFSEIFDFDIHNNFKTVGYPNKYTLISNEKSQVVHLYTYQFKPVPDFPQPGSIKSCMGDLNKDGKMEFITIVNGKEVVCYSIDLLFGI</sequence>
<name>A0A916JQU2_9FLAO</name>
<dbReference type="KEGG" id="ptan:CRYO30217_03328"/>
<evidence type="ECO:0000313" key="2">
    <source>
        <dbReference type="Proteomes" id="UP000683507"/>
    </source>
</evidence>
<dbReference type="Gene3D" id="2.130.10.10">
    <property type="entry name" value="YVTN repeat-like/Quinoprotein amine dehydrogenase"/>
    <property type="match status" value="1"/>
</dbReference>